<dbReference type="RefSeq" id="WP_318642963.1">
    <property type="nucleotide sequence ID" value="NZ_CP137892.1"/>
</dbReference>
<dbReference type="SUPFAM" id="SSF54001">
    <property type="entry name" value="Cysteine proteinases"/>
    <property type="match status" value="1"/>
</dbReference>
<feature type="signal peptide" evidence="1">
    <location>
        <begin position="1"/>
        <end position="34"/>
    </location>
</feature>
<accession>A0ABZ0PSJ1</accession>
<sequence>MTQNRPPKPHAPASRCLRILLATLLCVAAGPGRAEPLFALDSAIGEARLTSWHNLIAQGRDADEDDKLEVVNDFINNAVAFGDDRDIWGMDEYWATPLQTLTRGRGDCEDFAIGKYFTLVEMGVPSEKLRLTFVKALRRNQAHMVLAYYPTPTAQPLILDNLDRRIRPAAERKDLLPVYAFNNHGIFLAKSPQQKSAQSPQLLSRWSDVSARTLAEQARRLDDRG</sequence>
<dbReference type="PANTHER" id="PTHR39327:SF1">
    <property type="entry name" value="BLR5470 PROTEIN"/>
    <property type="match status" value="1"/>
</dbReference>
<keyword evidence="1" id="KW-0732">Signal</keyword>
<reference evidence="2 3" key="1">
    <citation type="submission" date="2023-11" db="EMBL/GenBank/DDBJ databases">
        <title>Complete genome of Pseudomonas benzenivorans BA3361.</title>
        <authorList>
            <person name="Shin S.Y."/>
            <person name="Song J."/>
            <person name="Kang H."/>
        </authorList>
    </citation>
    <scope>NUCLEOTIDE SEQUENCE [LARGE SCALE GENOMIC DNA]</scope>
    <source>
        <strain evidence="2 3">HNIBRBA3361</strain>
    </source>
</reference>
<evidence type="ECO:0000313" key="3">
    <source>
        <dbReference type="Proteomes" id="UP001305928"/>
    </source>
</evidence>
<organism evidence="2 3">
    <name type="scientific">Pseudomonas benzenivorans</name>
    <dbReference type="NCBI Taxonomy" id="556533"/>
    <lineage>
        <taxon>Bacteria</taxon>
        <taxon>Pseudomonadati</taxon>
        <taxon>Pseudomonadota</taxon>
        <taxon>Gammaproteobacteria</taxon>
        <taxon>Pseudomonadales</taxon>
        <taxon>Pseudomonadaceae</taxon>
        <taxon>Pseudomonas</taxon>
    </lineage>
</organism>
<evidence type="ECO:0000256" key="1">
    <source>
        <dbReference type="SAM" id="SignalP"/>
    </source>
</evidence>
<dbReference type="InterPro" id="IPR010319">
    <property type="entry name" value="Transglutaminase-like_Cys_pept"/>
</dbReference>
<dbReference type="Pfam" id="PF06035">
    <property type="entry name" value="Peptidase_C93"/>
    <property type="match status" value="1"/>
</dbReference>
<dbReference type="Gene3D" id="3.10.620.30">
    <property type="match status" value="1"/>
</dbReference>
<keyword evidence="3" id="KW-1185">Reference proteome</keyword>
<name>A0ABZ0PSJ1_9PSED</name>
<evidence type="ECO:0000313" key="2">
    <source>
        <dbReference type="EMBL" id="WPC04124.1"/>
    </source>
</evidence>
<dbReference type="Proteomes" id="UP001305928">
    <property type="component" value="Chromosome"/>
</dbReference>
<proteinExistence type="predicted"/>
<dbReference type="PANTHER" id="PTHR39327">
    <property type="match status" value="1"/>
</dbReference>
<protein>
    <submittedName>
        <fullName evidence="2">Transglutaminase-like cysteine peptidase</fullName>
    </submittedName>
</protein>
<feature type="chain" id="PRO_5047471162" evidence="1">
    <location>
        <begin position="35"/>
        <end position="225"/>
    </location>
</feature>
<dbReference type="InterPro" id="IPR038765">
    <property type="entry name" value="Papain-like_cys_pep_sf"/>
</dbReference>
<dbReference type="EMBL" id="CP137892">
    <property type="protein sequence ID" value="WPC04124.1"/>
    <property type="molecule type" value="Genomic_DNA"/>
</dbReference>
<gene>
    <name evidence="2" type="ORF">SBP02_15265</name>
</gene>